<gene>
    <name evidence="2" type="ORF">CUNI_LOCUS18323</name>
</gene>
<comment type="caution">
    <text evidence="2">The sequence shown here is derived from an EMBL/GenBank/DDBJ whole genome shotgun (WGS) entry which is preliminary data.</text>
</comment>
<sequence>MADQFNDKVAIVTGSSAGLGEAIALMFASRGAKVTLCGRDQDRLKSVLDKAVKVSGGHQDRLLTVAGDLNDANVRNQIIEQTVNKFGRLDILVANAGIAGDYRPFANETDENYNNVFDTNLKSVFFLIQKAVPHLEKTRGNIVSISSIASLMVIPSIPTYSMSKAALDHLTRCLAVDLGSKGIRVNTVNPGYFPTLILRHLGDPEEVAKEIAQTERGQTPLKDRVGVSEDVAEAVVFLASDAAGFITGELIRVDGGRSYAGKMTTYSPKSKK</sequence>
<evidence type="ECO:0000313" key="3">
    <source>
        <dbReference type="Proteomes" id="UP000678393"/>
    </source>
</evidence>
<name>A0A8S3ZYM1_9EUPU</name>
<proteinExistence type="predicted"/>
<dbReference type="PANTHER" id="PTHR43975:SF2">
    <property type="entry name" value="EG:BACR7A4.14 PROTEIN-RELATED"/>
    <property type="match status" value="1"/>
</dbReference>
<accession>A0A8S3ZYM1</accession>
<evidence type="ECO:0000313" key="2">
    <source>
        <dbReference type="EMBL" id="CAG5132765.1"/>
    </source>
</evidence>
<dbReference type="Proteomes" id="UP000678393">
    <property type="component" value="Unassembled WGS sequence"/>
</dbReference>
<dbReference type="PRINTS" id="PR00081">
    <property type="entry name" value="GDHRDH"/>
</dbReference>
<dbReference type="AlphaFoldDB" id="A0A8S3ZYM1"/>
<reference evidence="2" key="1">
    <citation type="submission" date="2021-04" db="EMBL/GenBank/DDBJ databases">
        <authorList>
            <consortium name="Molecular Ecology Group"/>
        </authorList>
    </citation>
    <scope>NUCLEOTIDE SEQUENCE</scope>
</reference>
<keyword evidence="3" id="KW-1185">Reference proteome</keyword>
<dbReference type="PANTHER" id="PTHR43975">
    <property type="entry name" value="ZGC:101858"/>
    <property type="match status" value="1"/>
</dbReference>
<dbReference type="InterPro" id="IPR002347">
    <property type="entry name" value="SDR_fam"/>
</dbReference>
<dbReference type="OrthoDB" id="6046936at2759"/>
<dbReference type="InterPro" id="IPR020904">
    <property type="entry name" value="Sc_DH/Rdtase_CS"/>
</dbReference>
<dbReference type="Pfam" id="PF13561">
    <property type="entry name" value="adh_short_C2"/>
    <property type="match status" value="1"/>
</dbReference>
<protein>
    <submittedName>
        <fullName evidence="2">Uncharacterized protein</fullName>
    </submittedName>
</protein>
<keyword evidence="1" id="KW-0560">Oxidoreductase</keyword>
<organism evidence="2 3">
    <name type="scientific">Candidula unifasciata</name>
    <dbReference type="NCBI Taxonomy" id="100452"/>
    <lineage>
        <taxon>Eukaryota</taxon>
        <taxon>Metazoa</taxon>
        <taxon>Spiralia</taxon>
        <taxon>Lophotrochozoa</taxon>
        <taxon>Mollusca</taxon>
        <taxon>Gastropoda</taxon>
        <taxon>Heterobranchia</taxon>
        <taxon>Euthyneura</taxon>
        <taxon>Panpulmonata</taxon>
        <taxon>Eupulmonata</taxon>
        <taxon>Stylommatophora</taxon>
        <taxon>Helicina</taxon>
        <taxon>Helicoidea</taxon>
        <taxon>Geomitridae</taxon>
        <taxon>Candidula</taxon>
    </lineage>
</organism>
<dbReference type="SUPFAM" id="SSF51735">
    <property type="entry name" value="NAD(P)-binding Rossmann-fold domains"/>
    <property type="match status" value="1"/>
</dbReference>
<dbReference type="PRINTS" id="PR00080">
    <property type="entry name" value="SDRFAMILY"/>
</dbReference>
<dbReference type="NCBIfam" id="NF005559">
    <property type="entry name" value="PRK07231.1"/>
    <property type="match status" value="1"/>
</dbReference>
<dbReference type="Gene3D" id="3.40.50.720">
    <property type="entry name" value="NAD(P)-binding Rossmann-like Domain"/>
    <property type="match status" value="1"/>
</dbReference>
<dbReference type="PROSITE" id="PS00061">
    <property type="entry name" value="ADH_SHORT"/>
    <property type="match status" value="1"/>
</dbReference>
<evidence type="ECO:0000256" key="1">
    <source>
        <dbReference type="ARBA" id="ARBA00023002"/>
    </source>
</evidence>
<dbReference type="InterPro" id="IPR036291">
    <property type="entry name" value="NAD(P)-bd_dom_sf"/>
</dbReference>
<dbReference type="FunFam" id="3.40.50.720:FF:000084">
    <property type="entry name" value="Short-chain dehydrogenase reductase"/>
    <property type="match status" value="1"/>
</dbReference>
<dbReference type="EMBL" id="CAJHNH020005629">
    <property type="protein sequence ID" value="CAG5132765.1"/>
    <property type="molecule type" value="Genomic_DNA"/>
</dbReference>
<dbReference type="GO" id="GO:0016491">
    <property type="term" value="F:oxidoreductase activity"/>
    <property type="evidence" value="ECO:0007669"/>
    <property type="project" value="UniProtKB-KW"/>
</dbReference>